<evidence type="ECO:0000313" key="4">
    <source>
        <dbReference type="WBParaSite" id="ASIM_0000047101-mRNA-1"/>
    </source>
</evidence>
<organism evidence="4">
    <name type="scientific">Anisakis simplex</name>
    <name type="common">Herring worm</name>
    <dbReference type="NCBI Taxonomy" id="6269"/>
    <lineage>
        <taxon>Eukaryota</taxon>
        <taxon>Metazoa</taxon>
        <taxon>Ecdysozoa</taxon>
        <taxon>Nematoda</taxon>
        <taxon>Chromadorea</taxon>
        <taxon>Rhabditida</taxon>
        <taxon>Spirurina</taxon>
        <taxon>Ascaridomorpha</taxon>
        <taxon>Ascaridoidea</taxon>
        <taxon>Anisakidae</taxon>
        <taxon>Anisakis</taxon>
        <taxon>Anisakis simplex complex</taxon>
    </lineage>
</organism>
<keyword evidence="3" id="KW-1185">Reference proteome</keyword>
<feature type="region of interest" description="Disordered" evidence="1">
    <location>
        <begin position="57"/>
        <end position="80"/>
    </location>
</feature>
<sequence>MSVLLTNDIPSHTSQSYDSDRQSYAVIGGGAHKTSGTYLLPALERPKRLSINSTTAMSNTVADGQPSRERNLRRHGTEPARRRGSHFILFAISGYLLRAQYLTIT</sequence>
<accession>A0A0M3IYZ2</accession>
<name>A0A0M3IYZ2_ANISI</name>
<reference evidence="2 3" key="2">
    <citation type="submission" date="2018-11" db="EMBL/GenBank/DDBJ databases">
        <authorList>
            <consortium name="Pathogen Informatics"/>
        </authorList>
    </citation>
    <scope>NUCLEOTIDE SEQUENCE [LARGE SCALE GENOMIC DNA]</scope>
</reference>
<dbReference type="AlphaFoldDB" id="A0A0M3IYZ2"/>
<protein>
    <submittedName>
        <fullName evidence="2 4">Uncharacterized protein</fullName>
    </submittedName>
</protein>
<proteinExistence type="predicted"/>
<gene>
    <name evidence="2" type="ORF">ASIM_LOCUS375</name>
</gene>
<dbReference type="Proteomes" id="UP000267096">
    <property type="component" value="Unassembled WGS sequence"/>
</dbReference>
<evidence type="ECO:0000313" key="3">
    <source>
        <dbReference type="Proteomes" id="UP000267096"/>
    </source>
</evidence>
<dbReference type="WBParaSite" id="ASIM_0000047101-mRNA-1">
    <property type="protein sequence ID" value="ASIM_0000047101-mRNA-1"/>
    <property type="gene ID" value="ASIM_0000047101"/>
</dbReference>
<reference evidence="4" key="1">
    <citation type="submission" date="2017-02" db="UniProtKB">
        <authorList>
            <consortium name="WormBaseParasite"/>
        </authorList>
    </citation>
    <scope>IDENTIFICATION</scope>
</reference>
<evidence type="ECO:0000313" key="2">
    <source>
        <dbReference type="EMBL" id="VDK17645.1"/>
    </source>
</evidence>
<evidence type="ECO:0000256" key="1">
    <source>
        <dbReference type="SAM" id="MobiDB-lite"/>
    </source>
</evidence>
<feature type="region of interest" description="Disordered" evidence="1">
    <location>
        <begin position="1"/>
        <end position="20"/>
    </location>
</feature>
<dbReference type="EMBL" id="UYRR01000211">
    <property type="protein sequence ID" value="VDK17645.1"/>
    <property type="molecule type" value="Genomic_DNA"/>
</dbReference>
<feature type="compositionally biased region" description="Basic and acidic residues" evidence="1">
    <location>
        <begin position="66"/>
        <end position="80"/>
    </location>
</feature>
<feature type="compositionally biased region" description="Polar residues" evidence="1">
    <location>
        <begin position="1"/>
        <end position="17"/>
    </location>
</feature>